<evidence type="ECO:0000256" key="2">
    <source>
        <dbReference type="ARBA" id="ARBA00005245"/>
    </source>
</evidence>
<name>A0A3Q0KBS6_SCHMA</name>
<dbReference type="STRING" id="6183.A0A3Q0KBS6"/>
<keyword evidence="6 10" id="KW-1133">Transmembrane helix</keyword>
<dbReference type="PANTHER" id="PTHR13202">
    <property type="entry name" value="MICROSOMAL SIGNAL PEPTIDASE 12 KDA SUBUNIT"/>
    <property type="match status" value="1"/>
</dbReference>
<evidence type="ECO:0000256" key="9">
    <source>
        <dbReference type="ARBA" id="ARBA00045204"/>
    </source>
</evidence>
<dbReference type="PANTHER" id="PTHR13202:SF0">
    <property type="entry name" value="SIGNAL PEPTIDASE COMPLEX SUBUNIT 1"/>
    <property type="match status" value="1"/>
</dbReference>
<keyword evidence="11" id="KW-1185">Reference proteome</keyword>
<dbReference type="InterPro" id="IPR009542">
    <property type="entry name" value="Spc1/SPCS1"/>
</dbReference>
<dbReference type="GO" id="GO:0005787">
    <property type="term" value="C:signal peptidase complex"/>
    <property type="evidence" value="ECO:0007669"/>
    <property type="project" value="InterPro"/>
</dbReference>
<dbReference type="InParanoid" id="A0A3Q0KBS6"/>
<comment type="subcellular location">
    <subcellularLocation>
        <location evidence="1">Endoplasmic reticulum membrane</location>
        <topology evidence="1">Multi-pass membrane protein</topology>
    </subcellularLocation>
</comment>
<evidence type="ECO:0000313" key="12">
    <source>
        <dbReference type="WBParaSite" id="Smp_004820.1"/>
    </source>
</evidence>
<evidence type="ECO:0000256" key="4">
    <source>
        <dbReference type="ARBA" id="ARBA00022692"/>
    </source>
</evidence>
<keyword evidence="7 10" id="KW-0472">Membrane</keyword>
<dbReference type="FunCoup" id="A0A3Q0KBS6">
    <property type="interactions" value="937"/>
</dbReference>
<reference evidence="12" key="2">
    <citation type="submission" date="2018-12" db="UniProtKB">
        <authorList>
            <consortium name="WormBaseParasite"/>
        </authorList>
    </citation>
    <scope>IDENTIFICATION</scope>
    <source>
        <strain evidence="12">Puerto Rican</strain>
    </source>
</reference>
<reference evidence="11" key="1">
    <citation type="journal article" date="2012" name="PLoS Negl. Trop. Dis.">
        <title>A systematically improved high quality genome and transcriptome of the human blood fluke Schistosoma mansoni.</title>
        <authorList>
            <person name="Protasio A.V."/>
            <person name="Tsai I.J."/>
            <person name="Babbage A."/>
            <person name="Nichol S."/>
            <person name="Hunt M."/>
            <person name="Aslett M.A."/>
            <person name="De Silva N."/>
            <person name="Velarde G.S."/>
            <person name="Anderson T.J."/>
            <person name="Clark R.C."/>
            <person name="Davidson C."/>
            <person name="Dillon G.P."/>
            <person name="Holroyd N.E."/>
            <person name="LoVerde P.T."/>
            <person name="Lloyd C."/>
            <person name="McQuillan J."/>
            <person name="Oliveira G."/>
            <person name="Otto T.D."/>
            <person name="Parker-Manuel S.J."/>
            <person name="Quail M.A."/>
            <person name="Wilson R.A."/>
            <person name="Zerlotini A."/>
            <person name="Dunne D.W."/>
            <person name="Berriman M."/>
        </authorList>
    </citation>
    <scope>NUCLEOTIDE SEQUENCE [LARGE SCALE GENOMIC DNA]</scope>
    <source>
        <strain evidence="11">Puerto Rican</strain>
    </source>
</reference>
<evidence type="ECO:0000256" key="3">
    <source>
        <dbReference type="ARBA" id="ARBA00017059"/>
    </source>
</evidence>
<evidence type="ECO:0000256" key="1">
    <source>
        <dbReference type="ARBA" id="ARBA00004477"/>
    </source>
</evidence>
<dbReference type="Pfam" id="PF06645">
    <property type="entry name" value="SPC12"/>
    <property type="match status" value="1"/>
</dbReference>
<dbReference type="GO" id="GO:0006465">
    <property type="term" value="P:signal peptide processing"/>
    <property type="evidence" value="ECO:0007669"/>
    <property type="project" value="InterPro"/>
</dbReference>
<organism evidence="11 12">
    <name type="scientific">Schistosoma mansoni</name>
    <name type="common">Blood fluke</name>
    <dbReference type="NCBI Taxonomy" id="6183"/>
    <lineage>
        <taxon>Eukaryota</taxon>
        <taxon>Metazoa</taxon>
        <taxon>Spiralia</taxon>
        <taxon>Lophotrochozoa</taxon>
        <taxon>Platyhelminthes</taxon>
        <taxon>Trematoda</taxon>
        <taxon>Digenea</taxon>
        <taxon>Strigeidida</taxon>
        <taxon>Schistosomatoidea</taxon>
        <taxon>Schistosomatidae</taxon>
        <taxon>Schistosoma</taxon>
    </lineage>
</organism>
<dbReference type="AlphaFoldDB" id="A0A3Q0KBS6"/>
<dbReference type="ExpressionAtlas" id="A0A3Q0KBS6">
    <property type="expression patterns" value="baseline"/>
</dbReference>
<dbReference type="Proteomes" id="UP000008854">
    <property type="component" value="Unassembled WGS sequence"/>
</dbReference>
<evidence type="ECO:0000256" key="10">
    <source>
        <dbReference type="SAM" id="Phobius"/>
    </source>
</evidence>
<proteinExistence type="inferred from homology"/>
<evidence type="ECO:0000313" key="11">
    <source>
        <dbReference type="Proteomes" id="UP000008854"/>
    </source>
</evidence>
<evidence type="ECO:0000256" key="5">
    <source>
        <dbReference type="ARBA" id="ARBA00022824"/>
    </source>
</evidence>
<protein>
    <recommendedName>
        <fullName evidence="3">Signal peptidase complex subunit 1</fullName>
    </recommendedName>
    <alternativeName>
        <fullName evidence="8">Microsomal signal peptidase 12 kDa subunit</fullName>
    </alternativeName>
</protein>
<comment type="function">
    <text evidence="9">Component of the signal peptidase complex (SPC) which catalyzes the cleavage of N-terminal signal sequences from nascent proteins as they are translocated into the lumen of the endoplasmic reticulum. Dispensable for SPC enzymatic activity.</text>
</comment>
<comment type="similarity">
    <text evidence="2">Belongs to the SPCS1 family.</text>
</comment>
<evidence type="ECO:0000256" key="7">
    <source>
        <dbReference type="ARBA" id="ARBA00023136"/>
    </source>
</evidence>
<keyword evidence="4 10" id="KW-0812">Transmembrane</keyword>
<sequence>MISMRDVRVWAEKHNIYMDFVGQKNAERCMNLLVIGFLIIALTVGYYKQQLSDSVLILLFGCLFAAFVALPPWPCYHKNPVDWYHEETKSSKKTD</sequence>
<feature type="transmembrane region" description="Helical" evidence="10">
    <location>
        <begin position="30"/>
        <end position="47"/>
    </location>
</feature>
<accession>A0A3Q0KBS6</accession>
<evidence type="ECO:0000256" key="8">
    <source>
        <dbReference type="ARBA" id="ARBA00032913"/>
    </source>
</evidence>
<keyword evidence="5" id="KW-0256">Endoplasmic reticulum</keyword>
<dbReference type="WBParaSite" id="Smp_004820.1">
    <property type="protein sequence ID" value="Smp_004820.1"/>
    <property type="gene ID" value="Smp_004820"/>
</dbReference>
<feature type="transmembrane region" description="Helical" evidence="10">
    <location>
        <begin position="54"/>
        <end position="73"/>
    </location>
</feature>
<evidence type="ECO:0000256" key="6">
    <source>
        <dbReference type="ARBA" id="ARBA00022989"/>
    </source>
</evidence>
<dbReference type="GO" id="GO:0045047">
    <property type="term" value="P:protein targeting to ER"/>
    <property type="evidence" value="ECO:0007669"/>
    <property type="project" value="TreeGrafter"/>
</dbReference>